<dbReference type="Pfam" id="PF06082">
    <property type="entry name" value="YjbH"/>
    <property type="match status" value="1"/>
</dbReference>
<dbReference type="EMBL" id="FWFS01000001">
    <property type="protein sequence ID" value="SLN15450.1"/>
    <property type="molecule type" value="Genomic_DNA"/>
</dbReference>
<proteinExistence type="predicted"/>
<evidence type="ECO:0000313" key="2">
    <source>
        <dbReference type="Proteomes" id="UP000193862"/>
    </source>
</evidence>
<dbReference type="RefSeq" id="WP_143267379.1">
    <property type="nucleotide sequence ID" value="NZ_FWFS01000001.1"/>
</dbReference>
<organism evidence="1 2">
    <name type="scientific">Aquimixticola soesokkakensis</name>
    <dbReference type="NCBI Taxonomy" id="1519096"/>
    <lineage>
        <taxon>Bacteria</taxon>
        <taxon>Pseudomonadati</taxon>
        <taxon>Pseudomonadota</taxon>
        <taxon>Alphaproteobacteria</taxon>
        <taxon>Rhodobacterales</taxon>
        <taxon>Paracoccaceae</taxon>
        <taxon>Aquimixticola</taxon>
    </lineage>
</organism>
<protein>
    <recommendedName>
        <fullName evidence="3">Exopolysaccharide biosynthesis protein YbjH</fullName>
    </recommendedName>
</protein>
<name>A0A1Y5RIE9_9RHOB</name>
<dbReference type="AlphaFoldDB" id="A0A1Y5RIE9"/>
<sequence length="705" mass="77009">MRARHYLAGGVSFLAALSAVGVDRLGADPLTSTAVNTYGTQGIIDMPSAEVAPDAQLSVTYAKTKNAARTTITFQATERLSLSFRYAGIEDYADDYDTYTDRSFDLRYQIAGEGTYRPAIAIGLQDFMGTGVYSGEYLAATKTLGDKLTVTGGLGWGRLASHGAVFSMGTRETDFVETGGVPNVKQWFTGDVAPFAGLRYQYNDKLALVAEYSSDAYVVETQRGLVDVNTPLNFGAEYKVGRNWTLAGYALYGAEVGARLSYSVNPKHPRIPGGTQAAPMPVAQRPAPAADPLGWSGRWIEDGTDAPGIRKALKTALAKESIILESASLSATRAEVRIRNQGFGAPAEALGRTARIMSRAYPPSVETFVITEVSNGAPLQSTIINRSALERLENRPAGEMLAATQFADPKLAEQLPVANVEGLYPDLQWSLSPYITASVFDPDSPVRADAGIAGRVNYRLGQGLYLGGSVTGRITGNLSEAKPDPNDNPDIPNVRSDSSFYNQDRFHLEDLTLAWYTHPAKNVFSRVTIGQLERMYGGVSTEVLWKRPESRLAFGVEVNYAKQRDYSDPFAFRDYDIVTGHASAYYDLGNGYHGEIDAGRYLAGDWGTTISLDREFNNGWRIGGYATFTDISFDDFGEGSFDKGFRITIPTQFVANAPSPDRTNLLIKSLTRDGGARLSVQGRLYETVRQAQQPEIEDRWGRFWR</sequence>
<evidence type="ECO:0008006" key="3">
    <source>
        <dbReference type="Google" id="ProtNLM"/>
    </source>
</evidence>
<dbReference type="InterPro" id="IPR010344">
    <property type="entry name" value="YbjH"/>
</dbReference>
<gene>
    <name evidence="1" type="ORF">AQS8620_00284</name>
</gene>
<accession>A0A1Y5RIE9</accession>
<dbReference type="OrthoDB" id="19542at2"/>
<evidence type="ECO:0000313" key="1">
    <source>
        <dbReference type="EMBL" id="SLN15450.1"/>
    </source>
</evidence>
<keyword evidence="2" id="KW-1185">Reference proteome</keyword>
<dbReference type="Proteomes" id="UP000193862">
    <property type="component" value="Unassembled WGS sequence"/>
</dbReference>
<reference evidence="1 2" key="1">
    <citation type="submission" date="2017-03" db="EMBL/GenBank/DDBJ databases">
        <authorList>
            <person name="Afonso C.L."/>
            <person name="Miller P.J."/>
            <person name="Scott M.A."/>
            <person name="Spackman E."/>
            <person name="Goraichik I."/>
            <person name="Dimitrov K.M."/>
            <person name="Suarez D.L."/>
            <person name="Swayne D.E."/>
        </authorList>
    </citation>
    <scope>NUCLEOTIDE SEQUENCE [LARGE SCALE GENOMIC DNA]</scope>
    <source>
        <strain evidence="1 2">CECT 8620</strain>
    </source>
</reference>